<organism evidence="6 7">
    <name type="scientific">Actinoplanes italicus</name>
    <dbReference type="NCBI Taxonomy" id="113567"/>
    <lineage>
        <taxon>Bacteria</taxon>
        <taxon>Bacillati</taxon>
        <taxon>Actinomycetota</taxon>
        <taxon>Actinomycetes</taxon>
        <taxon>Micromonosporales</taxon>
        <taxon>Micromonosporaceae</taxon>
        <taxon>Actinoplanes</taxon>
    </lineage>
</organism>
<feature type="domain" description="HTH merR-type" evidence="5">
    <location>
        <begin position="1"/>
        <end position="69"/>
    </location>
</feature>
<evidence type="ECO:0000313" key="7">
    <source>
        <dbReference type="Proteomes" id="UP000239415"/>
    </source>
</evidence>
<dbReference type="PROSITE" id="PS50937">
    <property type="entry name" value="HTH_MERR_2"/>
    <property type="match status" value="1"/>
</dbReference>
<dbReference type="InterPro" id="IPR000551">
    <property type="entry name" value="MerR-type_HTH_dom"/>
</dbReference>
<gene>
    <name evidence="6" type="ORF">CLV67_14035</name>
</gene>
<evidence type="ECO:0000313" key="6">
    <source>
        <dbReference type="EMBL" id="PRX08436.1"/>
    </source>
</evidence>
<dbReference type="Gene3D" id="1.10.1660.10">
    <property type="match status" value="1"/>
</dbReference>
<dbReference type="InterPro" id="IPR009061">
    <property type="entry name" value="DNA-bd_dom_put_sf"/>
</dbReference>
<keyword evidence="1" id="KW-0678">Repressor</keyword>
<sequence length="140" mass="15407">MRIGDAAAAAGTSPRALRFYEQRGLLQPPMRTHTGQRTYSAADVARVKIIRELLSLGLTIDDVAALSDHLHLLDGDRLPEHTVPERIRLPEASETFGRRLKVIDDNIARLTRLRQLLSVCHAQLAGHAPGATANMSTRRA</sequence>
<dbReference type="SMART" id="SM00422">
    <property type="entry name" value="HTH_MERR"/>
    <property type="match status" value="1"/>
</dbReference>
<evidence type="ECO:0000256" key="2">
    <source>
        <dbReference type="ARBA" id="ARBA00023015"/>
    </source>
</evidence>
<keyword evidence="7" id="KW-1185">Reference proteome</keyword>
<dbReference type="AlphaFoldDB" id="A0A2T0JLG0"/>
<evidence type="ECO:0000256" key="3">
    <source>
        <dbReference type="ARBA" id="ARBA00023125"/>
    </source>
</evidence>
<evidence type="ECO:0000259" key="5">
    <source>
        <dbReference type="PROSITE" id="PS50937"/>
    </source>
</evidence>
<dbReference type="Pfam" id="PF13411">
    <property type="entry name" value="MerR_1"/>
    <property type="match status" value="1"/>
</dbReference>
<keyword evidence="4" id="KW-0804">Transcription</keyword>
<accession>A0A2T0JLG0</accession>
<dbReference type="RefSeq" id="WP_106330816.1">
    <property type="nucleotide sequence ID" value="NZ_BOMO01000181.1"/>
</dbReference>
<dbReference type="SUPFAM" id="SSF46955">
    <property type="entry name" value="Putative DNA-binding domain"/>
    <property type="match status" value="1"/>
</dbReference>
<dbReference type="PANTHER" id="PTHR30204:SF69">
    <property type="entry name" value="MERR-FAMILY TRANSCRIPTIONAL REGULATOR"/>
    <property type="match status" value="1"/>
</dbReference>
<name>A0A2T0JLG0_9ACTN</name>
<dbReference type="PRINTS" id="PR00040">
    <property type="entry name" value="HTHMERR"/>
</dbReference>
<dbReference type="PANTHER" id="PTHR30204">
    <property type="entry name" value="REDOX-CYCLING DRUG-SENSING TRANSCRIPTIONAL ACTIVATOR SOXR"/>
    <property type="match status" value="1"/>
</dbReference>
<dbReference type="GO" id="GO:0003700">
    <property type="term" value="F:DNA-binding transcription factor activity"/>
    <property type="evidence" value="ECO:0007669"/>
    <property type="project" value="InterPro"/>
</dbReference>
<keyword evidence="3 6" id="KW-0238">DNA-binding</keyword>
<evidence type="ECO:0000256" key="1">
    <source>
        <dbReference type="ARBA" id="ARBA00022491"/>
    </source>
</evidence>
<proteinExistence type="predicted"/>
<comment type="caution">
    <text evidence="6">The sequence shown here is derived from an EMBL/GenBank/DDBJ whole genome shotgun (WGS) entry which is preliminary data.</text>
</comment>
<dbReference type="InterPro" id="IPR047057">
    <property type="entry name" value="MerR_fam"/>
</dbReference>
<dbReference type="GO" id="GO:0003677">
    <property type="term" value="F:DNA binding"/>
    <property type="evidence" value="ECO:0007669"/>
    <property type="project" value="UniProtKB-KW"/>
</dbReference>
<dbReference type="OrthoDB" id="3824912at2"/>
<reference evidence="6 7" key="1">
    <citation type="submission" date="2018-03" db="EMBL/GenBank/DDBJ databases">
        <title>Genomic Encyclopedia of Archaeal and Bacterial Type Strains, Phase II (KMG-II): from individual species to whole genera.</title>
        <authorList>
            <person name="Goeker M."/>
        </authorList>
    </citation>
    <scope>NUCLEOTIDE SEQUENCE [LARGE SCALE GENOMIC DNA]</scope>
    <source>
        <strain evidence="6 7">DSM 43146</strain>
    </source>
</reference>
<protein>
    <submittedName>
        <fullName evidence="6">DNA-binding transcriptional MerR regulator</fullName>
    </submittedName>
</protein>
<dbReference type="EMBL" id="PVMZ01000040">
    <property type="protein sequence ID" value="PRX08436.1"/>
    <property type="molecule type" value="Genomic_DNA"/>
</dbReference>
<dbReference type="Proteomes" id="UP000239415">
    <property type="component" value="Unassembled WGS sequence"/>
</dbReference>
<evidence type="ECO:0000256" key="4">
    <source>
        <dbReference type="ARBA" id="ARBA00023163"/>
    </source>
</evidence>
<keyword evidence="2" id="KW-0805">Transcription regulation</keyword>